<organism evidence="1 2">
    <name type="scientific">Chitinophaga skermanii</name>
    <dbReference type="NCBI Taxonomy" id="331697"/>
    <lineage>
        <taxon>Bacteria</taxon>
        <taxon>Pseudomonadati</taxon>
        <taxon>Bacteroidota</taxon>
        <taxon>Chitinophagia</taxon>
        <taxon>Chitinophagales</taxon>
        <taxon>Chitinophagaceae</taxon>
        <taxon>Chitinophaga</taxon>
    </lineage>
</organism>
<dbReference type="Pfam" id="PF13563">
    <property type="entry name" value="2_5_RNA_ligase2"/>
    <property type="match status" value="1"/>
</dbReference>
<protein>
    <submittedName>
        <fullName evidence="1">2'-5' RNA ligase</fullName>
    </submittedName>
</protein>
<keyword evidence="1" id="KW-0436">Ligase</keyword>
<dbReference type="Proteomes" id="UP000249547">
    <property type="component" value="Unassembled WGS sequence"/>
</dbReference>
<dbReference type="SUPFAM" id="SSF55144">
    <property type="entry name" value="LigT-like"/>
    <property type="match status" value="1"/>
</dbReference>
<accession>A0A327QQL2</accession>
<dbReference type="GO" id="GO:0016874">
    <property type="term" value="F:ligase activity"/>
    <property type="evidence" value="ECO:0007669"/>
    <property type="project" value="UniProtKB-KW"/>
</dbReference>
<gene>
    <name evidence="1" type="ORF">LX64_01668</name>
</gene>
<reference evidence="1 2" key="1">
    <citation type="submission" date="2018-06" db="EMBL/GenBank/DDBJ databases">
        <title>Genomic Encyclopedia of Archaeal and Bacterial Type Strains, Phase II (KMG-II): from individual species to whole genera.</title>
        <authorList>
            <person name="Goeker M."/>
        </authorList>
    </citation>
    <scope>NUCLEOTIDE SEQUENCE [LARGE SCALE GENOMIC DNA]</scope>
    <source>
        <strain evidence="1 2">DSM 23857</strain>
    </source>
</reference>
<sequence>MQQPTTIKSFPLIVTLQMEPSAQAYFDDLRTTHFPKHANYLKAHITLFHKLPSNNPRIDNTLQQLAQRPPFELLADKVYSFGQGVAFHLQSLELQQLHVAMQASWSDLLIRQDQQTIIPHITIQNKVTNFKATQLKDALLADFTPFNVKVIGFQTWYYKGGPWKQKADFNFSL</sequence>
<proteinExistence type="predicted"/>
<name>A0A327QQL2_9BACT</name>
<keyword evidence="2" id="KW-1185">Reference proteome</keyword>
<evidence type="ECO:0000313" key="1">
    <source>
        <dbReference type="EMBL" id="RAJ06541.1"/>
    </source>
</evidence>
<dbReference type="InterPro" id="IPR009097">
    <property type="entry name" value="Cyclic_Pdiesterase"/>
</dbReference>
<dbReference type="Gene3D" id="3.90.1140.10">
    <property type="entry name" value="Cyclic phosphodiesterase"/>
    <property type="match status" value="1"/>
</dbReference>
<dbReference type="AlphaFoldDB" id="A0A327QQL2"/>
<comment type="caution">
    <text evidence="1">The sequence shown here is derived from an EMBL/GenBank/DDBJ whole genome shotgun (WGS) entry which is preliminary data.</text>
</comment>
<dbReference type="EMBL" id="QLLL01000003">
    <property type="protein sequence ID" value="RAJ06541.1"/>
    <property type="molecule type" value="Genomic_DNA"/>
</dbReference>
<evidence type="ECO:0000313" key="2">
    <source>
        <dbReference type="Proteomes" id="UP000249547"/>
    </source>
</evidence>